<evidence type="ECO:0000313" key="1">
    <source>
        <dbReference type="EMBL" id="GJJ78230.1"/>
    </source>
</evidence>
<accession>A0A9P3HKG1</accession>
<name>A0A9P3HKG1_9FUNG</name>
<reference evidence="1" key="1">
    <citation type="submission" date="2021-11" db="EMBL/GenBank/DDBJ databases">
        <authorList>
            <person name="Herlambang A."/>
            <person name="Guo Y."/>
            <person name="Takashima Y."/>
            <person name="Nishizawa T."/>
        </authorList>
    </citation>
    <scope>NUCLEOTIDE SEQUENCE</scope>
    <source>
        <strain evidence="1">E1425</strain>
    </source>
</reference>
<dbReference type="OrthoDB" id="2373926at2759"/>
<keyword evidence="2" id="KW-1185">Reference proteome</keyword>
<comment type="caution">
    <text evidence="1">The sequence shown here is derived from an EMBL/GenBank/DDBJ whole genome shotgun (WGS) entry which is preliminary data.</text>
</comment>
<dbReference type="EMBL" id="BQFW01000014">
    <property type="protein sequence ID" value="GJJ78230.1"/>
    <property type="molecule type" value="Genomic_DNA"/>
</dbReference>
<reference evidence="1" key="2">
    <citation type="journal article" date="2022" name="Microbiol. Resour. Announc.">
        <title>Whole-Genome Sequence of Entomortierella parvispora E1425, a Mucoromycotan Fungus Associated with Burkholderiaceae-Related Endosymbiotic Bacteria.</title>
        <authorList>
            <person name="Herlambang A."/>
            <person name="Guo Y."/>
            <person name="Takashima Y."/>
            <person name="Narisawa K."/>
            <person name="Ohta H."/>
            <person name="Nishizawa T."/>
        </authorList>
    </citation>
    <scope>NUCLEOTIDE SEQUENCE</scope>
    <source>
        <strain evidence="1">E1425</strain>
    </source>
</reference>
<evidence type="ECO:0000313" key="2">
    <source>
        <dbReference type="Proteomes" id="UP000827284"/>
    </source>
</evidence>
<protein>
    <submittedName>
        <fullName evidence="1">Uncharacterized protein</fullName>
    </submittedName>
</protein>
<proteinExistence type="predicted"/>
<dbReference type="AlphaFoldDB" id="A0A9P3HKG1"/>
<dbReference type="Proteomes" id="UP000827284">
    <property type="component" value="Unassembled WGS sequence"/>
</dbReference>
<gene>
    <name evidence="1" type="ORF">EMPS_10589</name>
</gene>
<sequence length="202" mass="21613">MDPIKIHQTSLHAVLVLDAAHIDPASVATIISPNGDNVDVKFNQHQDTHLEESITATATTTRLTVRPLLTLPGSPSREESVPAEVLEACNFLVSPSNLVVRFTKSRPVEWQALQIELQKGPLLGETLLAKFATASNADTLQKAIQQSHLWPGIGELEKKRQLAVCNVQAKKEPGENSILLTAELVSRDGTGSSAASASTTGP</sequence>
<organism evidence="1 2">
    <name type="scientific">Entomortierella parvispora</name>
    <dbReference type="NCBI Taxonomy" id="205924"/>
    <lineage>
        <taxon>Eukaryota</taxon>
        <taxon>Fungi</taxon>
        <taxon>Fungi incertae sedis</taxon>
        <taxon>Mucoromycota</taxon>
        <taxon>Mortierellomycotina</taxon>
        <taxon>Mortierellomycetes</taxon>
        <taxon>Mortierellales</taxon>
        <taxon>Mortierellaceae</taxon>
        <taxon>Entomortierella</taxon>
    </lineage>
</organism>